<accession>A0AAN9IH52</accession>
<feature type="domain" description="Beta-galactosidase beta-sandwich" evidence="2">
    <location>
        <begin position="82"/>
        <end position="112"/>
    </location>
</feature>
<evidence type="ECO:0000313" key="3">
    <source>
        <dbReference type="EMBL" id="KAK7280703.1"/>
    </source>
</evidence>
<feature type="compositionally biased region" description="Basic residues" evidence="1">
    <location>
        <begin position="1"/>
        <end position="11"/>
    </location>
</feature>
<reference evidence="3 4" key="1">
    <citation type="submission" date="2024-01" db="EMBL/GenBank/DDBJ databases">
        <title>The genomes of 5 underutilized Papilionoideae crops provide insights into root nodulation and disease resistance.</title>
        <authorList>
            <person name="Yuan L."/>
        </authorList>
    </citation>
    <scope>NUCLEOTIDE SEQUENCE [LARGE SCALE GENOMIC DNA]</scope>
    <source>
        <strain evidence="3">LY-2023</strain>
        <tissue evidence="3">Leaf</tissue>
    </source>
</reference>
<feature type="region of interest" description="Disordered" evidence="1">
    <location>
        <begin position="1"/>
        <end position="39"/>
    </location>
</feature>
<proteinExistence type="predicted"/>
<keyword evidence="4" id="KW-1185">Reference proteome</keyword>
<dbReference type="Pfam" id="PF17834">
    <property type="entry name" value="GHD"/>
    <property type="match status" value="1"/>
</dbReference>
<sequence>MAPGKRTRGSGKRGSSVVSLLENDDAEHRRESRFRRQRRNSEDGKASLVKFVEWVWDREAEGMSCAIGNAISHWIEAVEILVVWIEGHYDLPAWSISILPDCRTDVVNTARIMLLEMPLHKRKSTNVMRDDSDKLVVSKGLRTIEKLKETRSALRKCTDSNEALPFNVPHGICFGKQCCNLTRLSVNDYKFGFTREQNQENY</sequence>
<evidence type="ECO:0000259" key="2">
    <source>
        <dbReference type="Pfam" id="PF17834"/>
    </source>
</evidence>
<dbReference type="InterPro" id="IPR041392">
    <property type="entry name" value="GHD"/>
</dbReference>
<evidence type="ECO:0000313" key="4">
    <source>
        <dbReference type="Proteomes" id="UP001359559"/>
    </source>
</evidence>
<organism evidence="3 4">
    <name type="scientific">Clitoria ternatea</name>
    <name type="common">Butterfly pea</name>
    <dbReference type="NCBI Taxonomy" id="43366"/>
    <lineage>
        <taxon>Eukaryota</taxon>
        <taxon>Viridiplantae</taxon>
        <taxon>Streptophyta</taxon>
        <taxon>Embryophyta</taxon>
        <taxon>Tracheophyta</taxon>
        <taxon>Spermatophyta</taxon>
        <taxon>Magnoliopsida</taxon>
        <taxon>eudicotyledons</taxon>
        <taxon>Gunneridae</taxon>
        <taxon>Pentapetalae</taxon>
        <taxon>rosids</taxon>
        <taxon>fabids</taxon>
        <taxon>Fabales</taxon>
        <taxon>Fabaceae</taxon>
        <taxon>Papilionoideae</taxon>
        <taxon>50 kb inversion clade</taxon>
        <taxon>NPAAA clade</taxon>
        <taxon>indigoferoid/millettioid clade</taxon>
        <taxon>Phaseoleae</taxon>
        <taxon>Clitoria</taxon>
    </lineage>
</organism>
<evidence type="ECO:0000256" key="1">
    <source>
        <dbReference type="SAM" id="MobiDB-lite"/>
    </source>
</evidence>
<dbReference type="AlphaFoldDB" id="A0AAN9IH52"/>
<comment type="caution">
    <text evidence="3">The sequence shown here is derived from an EMBL/GenBank/DDBJ whole genome shotgun (WGS) entry which is preliminary data.</text>
</comment>
<gene>
    <name evidence="3" type="ORF">RJT34_25770</name>
</gene>
<dbReference type="EMBL" id="JAYKXN010000006">
    <property type="protein sequence ID" value="KAK7280703.1"/>
    <property type="molecule type" value="Genomic_DNA"/>
</dbReference>
<dbReference type="Proteomes" id="UP001359559">
    <property type="component" value="Unassembled WGS sequence"/>
</dbReference>
<name>A0AAN9IH52_CLITE</name>
<protein>
    <recommendedName>
        <fullName evidence="2">Beta-galactosidase beta-sandwich domain-containing protein</fullName>
    </recommendedName>
</protein>